<reference evidence="1 2" key="1">
    <citation type="journal article" date="2019" name="Int. J. Syst. Evol. Microbiol.">
        <title>The Global Catalogue of Microorganisms (GCM) 10K type strain sequencing project: providing services to taxonomists for standard genome sequencing and annotation.</title>
        <authorList>
            <consortium name="The Broad Institute Genomics Platform"/>
            <consortium name="The Broad Institute Genome Sequencing Center for Infectious Disease"/>
            <person name="Wu L."/>
            <person name="Ma J."/>
        </authorList>
    </citation>
    <scope>NUCLEOTIDE SEQUENCE [LARGE SCALE GENOMIC DNA]</scope>
    <source>
        <strain evidence="1 2">JCM 11136</strain>
    </source>
</reference>
<evidence type="ECO:0000313" key="1">
    <source>
        <dbReference type="EMBL" id="GAA0932922.1"/>
    </source>
</evidence>
<evidence type="ECO:0008006" key="3">
    <source>
        <dbReference type="Google" id="ProtNLM"/>
    </source>
</evidence>
<dbReference type="Pfam" id="PF12686">
    <property type="entry name" value="DUF3800"/>
    <property type="match status" value="1"/>
</dbReference>
<gene>
    <name evidence="1" type="ORF">GCM10009560_38780</name>
</gene>
<keyword evidence="2" id="KW-1185">Reference proteome</keyword>
<proteinExistence type="predicted"/>
<sequence length="299" mass="32009">MPEIACDESGAEGEKLVGGNTDVFAHAAVRLDAESAARCLAELRDRAPSPTTEYKSSILRRSKHRRALMWLLGPSSPAYGQVRVHLTDKTHLLIRRLADVLGLTAGELREAGPREFGQAWPRLLEAVNDHMRSGARNGARDPGDLLGLLAEPLRAGSGLARGLLAAMPYLAEFGTREDESPALDPLIPAILRAIAYGASGGVPVTVVHDQQTVLSEERVARIARLSGGLLADFRLVDSRTDARVQVADLLAGAARRIASEELGGHGDPDLTALLRPYVDEGSTWGDARSWRLLAPEAAS</sequence>
<dbReference type="RefSeq" id="WP_343951312.1">
    <property type="nucleotide sequence ID" value="NZ_BAAAHQ010000020.1"/>
</dbReference>
<evidence type="ECO:0000313" key="2">
    <source>
        <dbReference type="Proteomes" id="UP001501578"/>
    </source>
</evidence>
<accession>A0ABN1PTE1</accession>
<dbReference type="InterPro" id="IPR024524">
    <property type="entry name" value="DUF3800"/>
</dbReference>
<organism evidence="1 2">
    <name type="scientific">Nonomuraea longicatena</name>
    <dbReference type="NCBI Taxonomy" id="83682"/>
    <lineage>
        <taxon>Bacteria</taxon>
        <taxon>Bacillati</taxon>
        <taxon>Actinomycetota</taxon>
        <taxon>Actinomycetes</taxon>
        <taxon>Streptosporangiales</taxon>
        <taxon>Streptosporangiaceae</taxon>
        <taxon>Nonomuraea</taxon>
    </lineage>
</organism>
<comment type="caution">
    <text evidence="1">The sequence shown here is derived from an EMBL/GenBank/DDBJ whole genome shotgun (WGS) entry which is preliminary data.</text>
</comment>
<dbReference type="EMBL" id="BAAAHQ010000020">
    <property type="protein sequence ID" value="GAA0932922.1"/>
    <property type="molecule type" value="Genomic_DNA"/>
</dbReference>
<dbReference type="Proteomes" id="UP001501578">
    <property type="component" value="Unassembled WGS sequence"/>
</dbReference>
<protein>
    <recommendedName>
        <fullName evidence="3">DUF3800 domain-containing protein</fullName>
    </recommendedName>
</protein>
<name>A0ABN1PTE1_9ACTN</name>